<dbReference type="Proteomes" id="UP000323166">
    <property type="component" value="Unassembled WGS sequence"/>
</dbReference>
<dbReference type="Pfam" id="PF03717">
    <property type="entry name" value="PBP_dimer"/>
    <property type="match status" value="1"/>
</dbReference>
<gene>
    <name evidence="6" type="ORF">LX24_01805</name>
</gene>
<dbReference type="GO" id="GO:0005886">
    <property type="term" value="C:plasma membrane"/>
    <property type="evidence" value="ECO:0007669"/>
    <property type="project" value="TreeGrafter"/>
</dbReference>
<proteinExistence type="inferred from homology"/>
<evidence type="ECO:0000313" key="6">
    <source>
        <dbReference type="EMBL" id="TYO95077.1"/>
    </source>
</evidence>
<dbReference type="SUPFAM" id="SSF56519">
    <property type="entry name" value="Penicillin binding protein dimerisation domain"/>
    <property type="match status" value="1"/>
</dbReference>
<protein>
    <submittedName>
        <fullName evidence="6">Penicillin-binding protein 2</fullName>
    </submittedName>
</protein>
<feature type="domain" description="Penicillin-binding protein transpeptidase" evidence="4">
    <location>
        <begin position="258"/>
        <end position="560"/>
    </location>
</feature>
<evidence type="ECO:0000256" key="2">
    <source>
        <dbReference type="ARBA" id="ARBA00007171"/>
    </source>
</evidence>
<dbReference type="InterPro" id="IPR012338">
    <property type="entry name" value="Beta-lactam/transpept-like"/>
</dbReference>
<evidence type="ECO:0000256" key="1">
    <source>
        <dbReference type="ARBA" id="ARBA00004370"/>
    </source>
</evidence>
<dbReference type="PANTHER" id="PTHR30627">
    <property type="entry name" value="PEPTIDOGLYCAN D,D-TRANSPEPTIDASE"/>
    <property type="match status" value="1"/>
</dbReference>
<evidence type="ECO:0000313" key="7">
    <source>
        <dbReference type="Proteomes" id="UP000323166"/>
    </source>
</evidence>
<name>A0A5S4ZQJ9_9FIRM</name>
<dbReference type="Pfam" id="PF00905">
    <property type="entry name" value="Transpeptidase"/>
    <property type="match status" value="1"/>
</dbReference>
<feature type="domain" description="Penicillin-binding protein dimerisation" evidence="5">
    <location>
        <begin position="55"/>
        <end position="217"/>
    </location>
</feature>
<dbReference type="SUPFAM" id="SSF56601">
    <property type="entry name" value="beta-lactamase/transpeptidase-like"/>
    <property type="match status" value="1"/>
</dbReference>
<dbReference type="EMBL" id="VNHM01000009">
    <property type="protein sequence ID" value="TYO95077.1"/>
    <property type="molecule type" value="Genomic_DNA"/>
</dbReference>
<comment type="similarity">
    <text evidence="2">Belongs to the transpeptidase family.</text>
</comment>
<reference evidence="6 7" key="1">
    <citation type="submission" date="2019-07" db="EMBL/GenBank/DDBJ databases">
        <title>Genomic Encyclopedia of Type Strains, Phase I: the one thousand microbial genomes (KMG-I) project.</title>
        <authorList>
            <person name="Kyrpides N."/>
        </authorList>
    </citation>
    <scope>NUCLEOTIDE SEQUENCE [LARGE SCALE GENOMIC DNA]</scope>
    <source>
        <strain evidence="6 7">DSM 6562</strain>
    </source>
</reference>
<comment type="caution">
    <text evidence="6">The sequence shown here is derived from an EMBL/GenBank/DDBJ whole genome shotgun (WGS) entry which is preliminary data.</text>
</comment>
<dbReference type="Gene3D" id="3.90.1310.10">
    <property type="entry name" value="Penicillin-binding protein 2a (Domain 2)"/>
    <property type="match status" value="1"/>
</dbReference>
<dbReference type="AlphaFoldDB" id="A0A5S4ZQJ9"/>
<dbReference type="GO" id="GO:0008658">
    <property type="term" value="F:penicillin binding"/>
    <property type="evidence" value="ECO:0007669"/>
    <property type="project" value="InterPro"/>
</dbReference>
<keyword evidence="7" id="KW-1185">Reference proteome</keyword>
<evidence type="ECO:0000259" key="4">
    <source>
        <dbReference type="Pfam" id="PF00905"/>
    </source>
</evidence>
<organism evidence="6 7">
    <name type="scientific">Desulfallas thermosapovorans DSM 6562</name>
    <dbReference type="NCBI Taxonomy" id="1121431"/>
    <lineage>
        <taxon>Bacteria</taxon>
        <taxon>Bacillati</taxon>
        <taxon>Bacillota</taxon>
        <taxon>Clostridia</taxon>
        <taxon>Eubacteriales</taxon>
        <taxon>Desulfallaceae</taxon>
        <taxon>Desulfallas</taxon>
    </lineage>
</organism>
<evidence type="ECO:0000256" key="3">
    <source>
        <dbReference type="ARBA" id="ARBA00023136"/>
    </source>
</evidence>
<sequence>MLMIRQRRMVASFWIMVLIFGLVLAHLYQIQIQGYKYARRAFDMSAQGVSLEQFNRGEITDRYGFSLTGAYYANRVVVIPVLMDNKEARLQQLAAILKLNPEQLKDRAKRGAFYIDRTLNGDSYTALQKAKLPGVYLLPVYQRYGSDPLAVHVTGHMGKISSREQFEQLQDAGNKGYLLGDWVGQCGLEYFYEQQLKGTIATRWAGVPVDALGRVIQGPGLLVESSGSDPGRLNVVTTIDGRIQRIVENVMDKHITTGAVVVMQAGTGDILAMASRPDYHPSFIQALAGIDEMPGNLFVNHCTALFQPGSVFKIVLAAAALEEGLVQPDTVFNCAGAAAKPVRCWDAKGHGTINFTQAFAESCNPAFVETGHRLGAGNVIRYARALGLDKQKITGYPVPEDTRQDLSLIGAPYNLANSSIGQGPVLVTPVQVAALVNTIASGGNYYTPRLVAGLSDDSGRLVRKFAADSPVQAVSPKTAAQLQGLLRQVTESGVGQKAAVPGVGSAGKTGSAQVSGEEEKVDAWFAGYVPAHSPRYVISVLVRGGQSGGDTAAPVFREIASLCMEMEAGSESILSQ</sequence>
<dbReference type="InterPro" id="IPR005311">
    <property type="entry name" value="PBP_dimer"/>
</dbReference>
<dbReference type="InterPro" id="IPR001460">
    <property type="entry name" value="PCN-bd_Tpept"/>
</dbReference>
<dbReference type="Gene3D" id="3.40.710.10">
    <property type="entry name" value="DD-peptidase/beta-lactamase superfamily"/>
    <property type="match status" value="1"/>
</dbReference>
<dbReference type="InterPro" id="IPR036138">
    <property type="entry name" value="PBP_dimer_sf"/>
</dbReference>
<evidence type="ECO:0000259" key="5">
    <source>
        <dbReference type="Pfam" id="PF03717"/>
    </source>
</evidence>
<comment type="subcellular location">
    <subcellularLocation>
        <location evidence="1">Membrane</location>
    </subcellularLocation>
</comment>
<dbReference type="GO" id="GO:0071555">
    <property type="term" value="P:cell wall organization"/>
    <property type="evidence" value="ECO:0007669"/>
    <property type="project" value="TreeGrafter"/>
</dbReference>
<keyword evidence="3" id="KW-0472">Membrane</keyword>
<accession>A0A5S4ZQJ9</accession>
<dbReference type="InterPro" id="IPR050515">
    <property type="entry name" value="Beta-lactam/transpept"/>
</dbReference>